<dbReference type="SMART" id="SM00220">
    <property type="entry name" value="S_TKc"/>
    <property type="match status" value="1"/>
</dbReference>
<dbReference type="Gene3D" id="1.10.510.10">
    <property type="entry name" value="Transferase(Phosphotransferase) domain 1"/>
    <property type="match status" value="1"/>
</dbReference>
<dbReference type="PROSITE" id="PS00107">
    <property type="entry name" value="PROTEIN_KINASE_ATP"/>
    <property type="match status" value="1"/>
</dbReference>
<keyword evidence="5 6" id="KW-0067">ATP-binding</keyword>
<evidence type="ECO:0000256" key="1">
    <source>
        <dbReference type="ARBA" id="ARBA00022527"/>
    </source>
</evidence>
<evidence type="ECO:0000256" key="5">
    <source>
        <dbReference type="ARBA" id="ARBA00022840"/>
    </source>
</evidence>
<proteinExistence type="inferred from homology"/>
<evidence type="ECO:0000256" key="2">
    <source>
        <dbReference type="ARBA" id="ARBA00022679"/>
    </source>
</evidence>
<feature type="domain" description="Protein kinase" evidence="9">
    <location>
        <begin position="42"/>
        <end position="333"/>
    </location>
</feature>
<evidence type="ECO:0000256" key="7">
    <source>
        <dbReference type="RuleBase" id="RU000304"/>
    </source>
</evidence>
<keyword evidence="1 7" id="KW-0723">Serine/threonine-protein kinase</keyword>
<keyword evidence="8" id="KW-0812">Transmembrane</keyword>
<evidence type="ECO:0000256" key="4">
    <source>
        <dbReference type="ARBA" id="ARBA00022777"/>
    </source>
</evidence>
<dbReference type="InterPro" id="IPR008271">
    <property type="entry name" value="Ser/Thr_kinase_AS"/>
</dbReference>
<dbReference type="Gene3D" id="3.30.200.20">
    <property type="entry name" value="Phosphorylase Kinase, domain 1"/>
    <property type="match status" value="1"/>
</dbReference>
<comment type="similarity">
    <text evidence="7">Belongs to the protein kinase superfamily.</text>
</comment>
<feature type="binding site" evidence="6">
    <location>
        <position position="78"/>
    </location>
    <ligand>
        <name>ATP</name>
        <dbReference type="ChEBI" id="CHEBI:30616"/>
    </ligand>
</feature>
<dbReference type="Pfam" id="PF00069">
    <property type="entry name" value="Pkinase"/>
    <property type="match status" value="1"/>
</dbReference>
<reference evidence="10" key="1">
    <citation type="submission" date="2021-01" db="EMBL/GenBank/DDBJ databases">
        <authorList>
            <person name="Corre E."/>
            <person name="Pelletier E."/>
            <person name="Niang G."/>
            <person name="Scheremetjew M."/>
            <person name="Finn R."/>
            <person name="Kale V."/>
            <person name="Holt S."/>
            <person name="Cochrane G."/>
            <person name="Meng A."/>
            <person name="Brown T."/>
            <person name="Cohen L."/>
        </authorList>
    </citation>
    <scope>NUCLEOTIDE SEQUENCE</scope>
    <source>
        <strain evidence="10">CCMP3278</strain>
    </source>
</reference>
<feature type="transmembrane region" description="Helical" evidence="8">
    <location>
        <begin position="250"/>
        <end position="269"/>
    </location>
</feature>
<keyword evidence="4" id="KW-0418">Kinase</keyword>
<dbReference type="InterPro" id="IPR000719">
    <property type="entry name" value="Prot_kinase_dom"/>
</dbReference>
<dbReference type="SUPFAM" id="SSF56112">
    <property type="entry name" value="Protein kinase-like (PK-like)"/>
    <property type="match status" value="1"/>
</dbReference>
<keyword evidence="3 6" id="KW-0547">Nucleotide-binding</keyword>
<dbReference type="PROSITE" id="PS50011">
    <property type="entry name" value="PROTEIN_KINASE_DOM"/>
    <property type="match status" value="1"/>
</dbReference>
<organism evidence="10">
    <name type="scientific">Timspurckia oligopyrenoides</name>
    <dbReference type="NCBI Taxonomy" id="708627"/>
    <lineage>
        <taxon>Eukaryota</taxon>
        <taxon>Rhodophyta</taxon>
        <taxon>Bangiophyceae</taxon>
        <taxon>Porphyridiales</taxon>
        <taxon>Porphyridiaceae</taxon>
        <taxon>Timspurckia</taxon>
    </lineage>
</organism>
<dbReference type="GO" id="GO:0005524">
    <property type="term" value="F:ATP binding"/>
    <property type="evidence" value="ECO:0007669"/>
    <property type="project" value="UniProtKB-UniRule"/>
</dbReference>
<evidence type="ECO:0000313" key="10">
    <source>
        <dbReference type="EMBL" id="CAD8816594.1"/>
    </source>
</evidence>
<evidence type="ECO:0000256" key="8">
    <source>
        <dbReference type="SAM" id="Phobius"/>
    </source>
</evidence>
<name>A0A7S0ZBG7_9RHOD</name>
<dbReference type="InterPro" id="IPR017441">
    <property type="entry name" value="Protein_kinase_ATP_BS"/>
</dbReference>
<evidence type="ECO:0000256" key="6">
    <source>
        <dbReference type="PROSITE-ProRule" id="PRU10141"/>
    </source>
</evidence>
<evidence type="ECO:0000256" key="3">
    <source>
        <dbReference type="ARBA" id="ARBA00022741"/>
    </source>
</evidence>
<keyword evidence="8" id="KW-0472">Membrane</keyword>
<dbReference type="PROSITE" id="PS00108">
    <property type="entry name" value="PROTEIN_KINASE_ST"/>
    <property type="match status" value="1"/>
</dbReference>
<dbReference type="InterPro" id="IPR050205">
    <property type="entry name" value="CDPK_Ser/Thr_kinases"/>
</dbReference>
<sequence length="368" mass="41689">MIENRRHSILEPCSAKCTQFVGSWTRNFAGCLFVEGNPTERWNLTKCIGKGGTARVYLGSPACSETAAKCCAETVAVKVVSKQDVSPCDLQSEIAVLAAVEENGPHENIVRVFEVFEDEASVYIVMEHLSGGELYDQITEVPSCLNTEESCGIIAIQILQALRFLHEVLHVAHRDVKPENIMFVRSDSLHVKLIDFGVVAHIQPTKSLHMSTTSEDIMDHFINRTGYPAEACNFRMTPFYAAPEIVFRRVVSFFAIDMWSVGIICWLMLTKRSPYRQFCDTEVLLSQIRRGVNFHDSVWNSIDFQAKNFTECLLQFDPRARPSARKSLSHPWIQRCFNHVEVDREMQDAENVHIVPDVVFRKLSIGNS</sequence>
<dbReference type="AlphaFoldDB" id="A0A7S0ZBG7"/>
<dbReference type="PANTHER" id="PTHR24349">
    <property type="entry name" value="SERINE/THREONINE-PROTEIN KINASE"/>
    <property type="match status" value="1"/>
</dbReference>
<gene>
    <name evidence="10" type="ORF">TOLI1172_LOCUS982</name>
</gene>
<dbReference type="EMBL" id="HBFP01001354">
    <property type="protein sequence ID" value="CAD8816594.1"/>
    <property type="molecule type" value="Transcribed_RNA"/>
</dbReference>
<keyword evidence="8" id="KW-1133">Transmembrane helix</keyword>
<keyword evidence="2" id="KW-0808">Transferase</keyword>
<dbReference type="GO" id="GO:0004674">
    <property type="term" value="F:protein serine/threonine kinase activity"/>
    <property type="evidence" value="ECO:0007669"/>
    <property type="project" value="UniProtKB-KW"/>
</dbReference>
<evidence type="ECO:0000259" key="9">
    <source>
        <dbReference type="PROSITE" id="PS50011"/>
    </source>
</evidence>
<accession>A0A7S0ZBG7</accession>
<protein>
    <recommendedName>
        <fullName evidence="9">Protein kinase domain-containing protein</fullName>
    </recommendedName>
</protein>
<dbReference type="InterPro" id="IPR011009">
    <property type="entry name" value="Kinase-like_dom_sf"/>
</dbReference>